<dbReference type="InterPro" id="IPR006976">
    <property type="entry name" value="VanZ-like"/>
</dbReference>
<keyword evidence="1" id="KW-0812">Transmembrane</keyword>
<feature type="transmembrane region" description="Helical" evidence="1">
    <location>
        <begin position="105"/>
        <end position="128"/>
    </location>
</feature>
<dbReference type="Proteomes" id="UP000182945">
    <property type="component" value="Chromosome"/>
</dbReference>
<keyword evidence="1" id="KW-0472">Membrane</keyword>
<feature type="transmembrane region" description="Helical" evidence="1">
    <location>
        <begin position="7"/>
        <end position="26"/>
    </location>
</feature>
<keyword evidence="1" id="KW-1133">Transmembrane helix</keyword>
<organism evidence="3 4">
    <name type="scientific">Virgibacillus halodenitrificans</name>
    <name type="common">Bacillus halodenitrificans</name>
    <dbReference type="NCBI Taxonomy" id="1482"/>
    <lineage>
        <taxon>Bacteria</taxon>
        <taxon>Bacillati</taxon>
        <taxon>Bacillota</taxon>
        <taxon>Bacilli</taxon>
        <taxon>Bacillales</taxon>
        <taxon>Bacillaceae</taxon>
        <taxon>Virgibacillus</taxon>
    </lineage>
</organism>
<dbReference type="NCBIfam" id="NF037970">
    <property type="entry name" value="vanZ_1"/>
    <property type="match status" value="1"/>
</dbReference>
<dbReference type="GeneID" id="71515817"/>
<accession>A0AAC9NMB8</accession>
<evidence type="ECO:0000256" key="1">
    <source>
        <dbReference type="SAM" id="Phobius"/>
    </source>
</evidence>
<reference evidence="3 4" key="1">
    <citation type="submission" date="2016-11" db="EMBL/GenBank/DDBJ databases">
        <title>Complete genome sequencing of Virgibacillus halodenitrificans PDB-F2.</title>
        <authorList>
            <person name="Sun Z."/>
            <person name="Zhou Y."/>
            <person name="Li H."/>
        </authorList>
    </citation>
    <scope>NUCLEOTIDE SEQUENCE [LARGE SCALE GENOMIC DNA]</scope>
    <source>
        <strain evidence="3 4">PDB-F2</strain>
    </source>
</reference>
<dbReference type="KEGG" id="vhl:BME96_15495"/>
<dbReference type="RefSeq" id="WP_071649534.1">
    <property type="nucleotide sequence ID" value="NZ_CP017962.1"/>
</dbReference>
<dbReference type="EMBL" id="CP017962">
    <property type="protein sequence ID" value="APC49511.1"/>
    <property type="molecule type" value="Genomic_DNA"/>
</dbReference>
<name>A0AAC9NMB8_VIRHA</name>
<proteinExistence type="predicted"/>
<sequence length="136" mass="15718">MRIVAMICWSLIMFAFIFNSNLLTLLEEGNINLNITEQPQFAFFEIYQLRADVVIRKVGHLFMFAMWLLFIYIGVKRLKVAVWITLSLALVTEILQPYFTRDGRLLDVLFNSAGVLLMAFLIHVYLVAIGNVKGER</sequence>
<dbReference type="Pfam" id="PF04892">
    <property type="entry name" value="VanZ"/>
    <property type="match status" value="1"/>
</dbReference>
<feature type="domain" description="VanZ-like" evidence="2">
    <location>
        <begin position="5"/>
        <end position="124"/>
    </location>
</feature>
<evidence type="ECO:0000313" key="3">
    <source>
        <dbReference type="EMBL" id="APC49511.1"/>
    </source>
</evidence>
<feature type="transmembrane region" description="Helical" evidence="1">
    <location>
        <begin position="80"/>
        <end position="99"/>
    </location>
</feature>
<gene>
    <name evidence="3" type="ORF">BME96_15495</name>
</gene>
<evidence type="ECO:0000313" key="4">
    <source>
        <dbReference type="Proteomes" id="UP000182945"/>
    </source>
</evidence>
<feature type="transmembrane region" description="Helical" evidence="1">
    <location>
        <begin position="54"/>
        <end position="73"/>
    </location>
</feature>
<evidence type="ECO:0000259" key="2">
    <source>
        <dbReference type="Pfam" id="PF04892"/>
    </source>
</evidence>
<protein>
    <recommendedName>
        <fullName evidence="2">VanZ-like domain-containing protein</fullName>
    </recommendedName>
</protein>
<dbReference type="AlphaFoldDB" id="A0AAC9NMB8"/>